<dbReference type="EMBL" id="QEKH01000002">
    <property type="protein sequence ID" value="PVY45631.1"/>
    <property type="molecule type" value="Genomic_DNA"/>
</dbReference>
<accession>A0A2U1BAH4</accession>
<name>A0A2U1BAH4_9BACT</name>
<gene>
    <name evidence="1" type="ORF">C8D82_102203</name>
</gene>
<comment type="caution">
    <text evidence="1">The sequence shown here is derived from an EMBL/GenBank/DDBJ whole genome shotgun (WGS) entry which is preliminary data.</text>
</comment>
<protein>
    <submittedName>
        <fullName evidence="1">Uncharacterized protein</fullName>
    </submittedName>
</protein>
<organism evidence="1 2">
    <name type="scientific">Victivallis vadensis</name>
    <dbReference type="NCBI Taxonomy" id="172901"/>
    <lineage>
        <taxon>Bacteria</taxon>
        <taxon>Pseudomonadati</taxon>
        <taxon>Lentisphaerota</taxon>
        <taxon>Lentisphaeria</taxon>
        <taxon>Victivallales</taxon>
        <taxon>Victivallaceae</taxon>
        <taxon>Victivallis</taxon>
    </lineage>
</organism>
<evidence type="ECO:0000313" key="2">
    <source>
        <dbReference type="Proteomes" id="UP000245959"/>
    </source>
</evidence>
<keyword evidence="2" id="KW-1185">Reference proteome</keyword>
<proteinExistence type="predicted"/>
<dbReference type="RefSeq" id="WP_116882656.1">
    <property type="nucleotide sequence ID" value="NZ_QEKH01000002.1"/>
</dbReference>
<dbReference type="GeneID" id="78293989"/>
<evidence type="ECO:0000313" key="1">
    <source>
        <dbReference type="EMBL" id="PVY45631.1"/>
    </source>
</evidence>
<sequence>MGVLKHGRLSAAIGVAVFLLAMFAILGPLRPVELLQDDKSTQYCFGPVFRPRKIPVIPADSGPLSRLAARTVADTLAEALPDIQVELRELQDSAPVPPPEPLAGVEPLLVACSDRSLFPKDHTPPQSVVAVRLDTLDRALSHHCRAWPFEANSGNGIYFHGVRLAGSGVLMRNRAVRQVARKLAGEFLKAWRVPPDTVCDLTEELQAFAAPENRFGELGGQLLLAGSDPTRSCFEIRRYPLTGTPEETGEQLTALLQRNGFEPVERRNRPRHHMAASCEIDFEGGDRLQARLHLPDWSRPRPEKGSFSIPLDCALLYLSEISSAKPSPEAVTRFRKLKPHSFLRAGGFCTLTGRTLAEEFDRVAADPQYSVAELFTLYYTTRGTGQLPVCGERRSGLLTRIADRLAEDRQSAAFMNHMSSLRSEVGLEKSCTPEQEAQLGRLRPLLVKLDGPELARTGTAELEVPLELGAFLLRISPFQPTWPAQMLTVQNRPAPDGKPRCRFEGWSSDEPSGALCCYSRYLEADGRAGSVSIGPRQSLSEGELHFEGSIDAGAGKFRLKVRYEPFPVPPAPPRKVDVGGYSSRMDLPGIAVRRLVIQPGQPAPDCRRAAGIVAECLTRNLPDTIRVEYRDPFLTPVTGSDWLAETVTVQLLRLDRKPDELRLVLRTLPFTALPYLWADQPLKLYAGAMESSQWESIYTFTPENEAEALKLAAAGLSISYPDFAIRRSLPEYLSAAPSKHAFSGWPSGTLLQRGRTPEQRSVEIYFIPFGPSPAETWQKQMELLKHHGFLPSRAGRKLSASSVLPERFRVEHVDGRVAELTLTDRREPQNADGLFLTFSEPEPHAPGGERFERFRREEPRSFLAAGGIRTLTGPKLSETFGQLCRNPELTLPEKLQLWSDTGLPYHAEIAGARRKLLTEITDRIAGINDLGEFCTQARRLLSSLKLDRSVTPEQEAQLGSVRRYVLIVDGPALLEQRRLDFPLDKSKPLPRIVLITPFNAELPPLTLVAADFNSPLPDAYQWNLRDDFSMNTLQCIAGEAVRDELPPGTIRMSFTGLSGDCPILRFVYRPKSKGKQP</sequence>
<dbReference type="AlphaFoldDB" id="A0A2U1BAH4"/>
<dbReference type="Proteomes" id="UP000245959">
    <property type="component" value="Unassembled WGS sequence"/>
</dbReference>
<reference evidence="1 2" key="1">
    <citation type="submission" date="2018-04" db="EMBL/GenBank/DDBJ databases">
        <title>Genomic Encyclopedia of Type Strains, Phase IV (KMG-IV): sequencing the most valuable type-strain genomes for metagenomic binning, comparative biology and taxonomic classification.</title>
        <authorList>
            <person name="Goeker M."/>
        </authorList>
    </citation>
    <scope>NUCLEOTIDE SEQUENCE [LARGE SCALE GENOMIC DNA]</scope>
    <source>
        <strain evidence="1 2">DSM 14823</strain>
    </source>
</reference>